<dbReference type="EMBL" id="FCOJ02000020">
    <property type="protein sequence ID" value="SAK62467.1"/>
    <property type="molecule type" value="Genomic_DNA"/>
</dbReference>
<protein>
    <submittedName>
        <fullName evidence="1">Uncharacterized protein</fullName>
    </submittedName>
</protein>
<organism evidence="1 2">
    <name type="scientific">Caballeronia glebae</name>
    <dbReference type="NCBI Taxonomy" id="1777143"/>
    <lineage>
        <taxon>Bacteria</taxon>
        <taxon>Pseudomonadati</taxon>
        <taxon>Pseudomonadota</taxon>
        <taxon>Betaproteobacteria</taxon>
        <taxon>Burkholderiales</taxon>
        <taxon>Burkholderiaceae</taxon>
        <taxon>Caballeronia</taxon>
    </lineage>
</organism>
<dbReference type="AlphaFoldDB" id="A0A158AZL9"/>
<evidence type="ECO:0000313" key="2">
    <source>
        <dbReference type="Proteomes" id="UP000054596"/>
    </source>
</evidence>
<dbReference type="RefSeq" id="WP_143756737.1">
    <property type="nucleotide sequence ID" value="NZ_FCOJ02000020.1"/>
</dbReference>
<dbReference type="OrthoDB" id="9134496at2"/>
<name>A0A158AZL9_9BURK</name>
<accession>A0A158AZL9</accession>
<proteinExistence type="predicted"/>
<keyword evidence="2" id="KW-1185">Reference proteome</keyword>
<comment type="caution">
    <text evidence="1">The sequence shown here is derived from an EMBL/GenBank/DDBJ whole genome shotgun (WGS) entry which is preliminary data.</text>
</comment>
<sequence>MPNRKALEELERLDRHIAICGQRIAEQRRRIASIKMWGWDTEDSESLLRNLINSLRALDQLRETVRKEVDEPER</sequence>
<evidence type="ECO:0000313" key="1">
    <source>
        <dbReference type="EMBL" id="SAK62467.1"/>
    </source>
</evidence>
<reference evidence="1" key="1">
    <citation type="submission" date="2016-01" db="EMBL/GenBank/DDBJ databases">
        <authorList>
            <person name="Peeters C."/>
        </authorList>
    </citation>
    <scope>NUCLEOTIDE SEQUENCE [LARGE SCALE GENOMIC DNA]</scope>
    <source>
        <strain evidence="1">LMG 29325</strain>
    </source>
</reference>
<gene>
    <name evidence="1" type="ORF">AWB82_03170</name>
</gene>
<dbReference type="STRING" id="1777143.AWB82_03170"/>
<dbReference type="Proteomes" id="UP000054596">
    <property type="component" value="Unassembled WGS sequence"/>
</dbReference>